<dbReference type="EMBL" id="CP000860">
    <property type="protein sequence ID" value="ACA59923.1"/>
    <property type="molecule type" value="Genomic_DNA"/>
</dbReference>
<dbReference type="GO" id="GO:0005737">
    <property type="term" value="C:cytoplasm"/>
    <property type="evidence" value="ECO:0007669"/>
    <property type="project" value="UniProtKB-SubCell"/>
</dbReference>
<evidence type="ECO:0000256" key="4">
    <source>
        <dbReference type="ARBA" id="ARBA00022448"/>
    </source>
</evidence>
<keyword evidence="4 7" id="KW-0813">Transport</keyword>
<dbReference type="Pfam" id="PF01895">
    <property type="entry name" value="PhoU"/>
    <property type="match status" value="2"/>
</dbReference>
<reference evidence="10" key="1">
    <citation type="submission" date="2007-10" db="EMBL/GenBank/DDBJ databases">
        <title>Complete sequence of chromosome of Desulforudis audaxviator MP104C.</title>
        <authorList>
            <person name="Copeland A."/>
            <person name="Lucas S."/>
            <person name="Lapidus A."/>
            <person name="Barry K."/>
            <person name="Glavina del Rio T."/>
            <person name="Dalin E."/>
            <person name="Tice H."/>
            <person name="Bruce D."/>
            <person name="Pitluck S."/>
            <person name="Lowry S.R."/>
            <person name="Larimer F."/>
            <person name="Land M.L."/>
            <person name="Hauser L."/>
            <person name="Kyrpides N."/>
            <person name="Ivanova N.N."/>
            <person name="Richardson P."/>
        </authorList>
    </citation>
    <scope>NUCLEOTIDE SEQUENCE [LARGE SCALE GENOMIC DNA]</scope>
    <source>
        <strain evidence="10">MP104C</strain>
    </source>
</reference>
<keyword evidence="10" id="KW-1185">Reference proteome</keyword>
<dbReference type="GO" id="GO:0045936">
    <property type="term" value="P:negative regulation of phosphate metabolic process"/>
    <property type="evidence" value="ECO:0007669"/>
    <property type="project" value="InterPro"/>
</dbReference>
<evidence type="ECO:0000313" key="10">
    <source>
        <dbReference type="Proteomes" id="UP000008544"/>
    </source>
</evidence>
<organism evidence="9 10">
    <name type="scientific">Desulforudis audaxviator (strain MP104C)</name>
    <dbReference type="NCBI Taxonomy" id="477974"/>
    <lineage>
        <taxon>Bacteria</taxon>
        <taxon>Bacillati</taxon>
        <taxon>Bacillota</taxon>
        <taxon>Clostridia</taxon>
        <taxon>Thermoanaerobacterales</taxon>
        <taxon>Candidatus Desulforudaceae</taxon>
        <taxon>Candidatus Desulforudis</taxon>
    </lineage>
</organism>
<evidence type="ECO:0000256" key="7">
    <source>
        <dbReference type="PIRNR" id="PIRNR003107"/>
    </source>
</evidence>
<sequence>MSHRRAFDAELSDLKRDILRMASLVEQSIFNALEALLKQDPLIARDVITGDDAIDRMRYETENRCIRLIATQQPMARDLRVIVTGIKILINLERMGDHAVDIARAAMCVCGRMPAKPLEKIPRMARLVQHMVKDGMDAYVHGDVEKARQMCLMDDDVDEIYNLTFQDLITYMEENPHTIPCVVYLLMVARHLERLADRATNIGEEVIYLVTGEWKELN</sequence>
<feature type="domain" description="PhoU" evidence="8">
    <location>
        <begin position="121"/>
        <end position="206"/>
    </location>
</feature>
<dbReference type="SUPFAM" id="SSF109755">
    <property type="entry name" value="PhoU-like"/>
    <property type="match status" value="1"/>
</dbReference>
<evidence type="ECO:0000259" key="8">
    <source>
        <dbReference type="Pfam" id="PF01895"/>
    </source>
</evidence>
<evidence type="ECO:0000256" key="5">
    <source>
        <dbReference type="ARBA" id="ARBA00022490"/>
    </source>
</evidence>
<evidence type="ECO:0000256" key="1">
    <source>
        <dbReference type="ARBA" id="ARBA00004496"/>
    </source>
</evidence>
<dbReference type="GO" id="GO:0006817">
    <property type="term" value="P:phosphate ion transport"/>
    <property type="evidence" value="ECO:0007669"/>
    <property type="project" value="UniProtKB-KW"/>
</dbReference>
<dbReference type="AlphaFoldDB" id="B1I4B3"/>
<dbReference type="HOGENOM" id="CLU_078518_3_0_9"/>
<dbReference type="STRING" id="477974.Daud_1415"/>
<evidence type="ECO:0000256" key="3">
    <source>
        <dbReference type="ARBA" id="ARBA00011738"/>
    </source>
</evidence>
<dbReference type="InterPro" id="IPR028366">
    <property type="entry name" value="PhoU"/>
</dbReference>
<protein>
    <recommendedName>
        <fullName evidence="7">Phosphate-specific transport system accessory protein PhoU</fullName>
    </recommendedName>
</protein>
<comment type="subunit">
    <text evidence="3 7">Homodimer.</text>
</comment>
<dbReference type="OrthoDB" id="9814256at2"/>
<reference evidence="9 10" key="2">
    <citation type="journal article" date="2008" name="Science">
        <title>Environmental genomics reveals a single-species ecosystem deep within Earth.</title>
        <authorList>
            <person name="Chivian D."/>
            <person name="Brodie E.L."/>
            <person name="Alm E.J."/>
            <person name="Culley D.E."/>
            <person name="Dehal P.S."/>
            <person name="Desantis T.Z."/>
            <person name="Gihring T.M."/>
            <person name="Lapidus A."/>
            <person name="Lin L.H."/>
            <person name="Lowry S.R."/>
            <person name="Moser D.P."/>
            <person name="Richardson P.M."/>
            <person name="Southam G."/>
            <person name="Wanger G."/>
            <person name="Pratt L.M."/>
            <person name="Andersen G.L."/>
            <person name="Hazen T.C."/>
            <person name="Brockman F.J."/>
            <person name="Arkin A.P."/>
            <person name="Onstott T.C."/>
        </authorList>
    </citation>
    <scope>NUCLEOTIDE SEQUENCE [LARGE SCALE GENOMIC DNA]</scope>
    <source>
        <strain evidence="9 10">MP104C</strain>
    </source>
</reference>
<dbReference type="PANTHER" id="PTHR42930:SF3">
    <property type="entry name" value="PHOSPHATE-SPECIFIC TRANSPORT SYSTEM ACCESSORY PROTEIN PHOU"/>
    <property type="match status" value="1"/>
</dbReference>
<keyword evidence="6 7" id="KW-0592">Phosphate transport</keyword>
<comment type="function">
    <text evidence="7">Plays a role in the regulation of phosphate uptake.</text>
</comment>
<evidence type="ECO:0000256" key="2">
    <source>
        <dbReference type="ARBA" id="ARBA00008107"/>
    </source>
</evidence>
<comment type="similarity">
    <text evidence="2 7">Belongs to the PhoU family.</text>
</comment>
<dbReference type="RefSeq" id="WP_012302508.1">
    <property type="nucleotide sequence ID" value="NC_010424.1"/>
</dbReference>
<dbReference type="InterPro" id="IPR026022">
    <property type="entry name" value="PhoU_dom"/>
</dbReference>
<gene>
    <name evidence="9" type="ordered locus">Daud_1415</name>
</gene>
<keyword evidence="5 7" id="KW-0963">Cytoplasm</keyword>
<accession>B1I4B3</accession>
<name>B1I4B3_DESAP</name>
<dbReference type="eggNOG" id="COG0704">
    <property type="taxonomic scope" value="Bacteria"/>
</dbReference>
<dbReference type="KEGG" id="dau:Daud_1415"/>
<dbReference type="PIRSF" id="PIRSF003107">
    <property type="entry name" value="PhoU"/>
    <property type="match status" value="1"/>
</dbReference>
<comment type="subcellular location">
    <subcellularLocation>
        <location evidence="1 7">Cytoplasm</location>
    </subcellularLocation>
</comment>
<feature type="domain" description="PhoU" evidence="8">
    <location>
        <begin position="18"/>
        <end position="105"/>
    </location>
</feature>
<dbReference type="GO" id="GO:0030643">
    <property type="term" value="P:intracellular phosphate ion homeostasis"/>
    <property type="evidence" value="ECO:0007669"/>
    <property type="project" value="InterPro"/>
</dbReference>
<dbReference type="Proteomes" id="UP000008544">
    <property type="component" value="Chromosome"/>
</dbReference>
<evidence type="ECO:0000313" key="9">
    <source>
        <dbReference type="EMBL" id="ACA59923.1"/>
    </source>
</evidence>
<evidence type="ECO:0000256" key="6">
    <source>
        <dbReference type="ARBA" id="ARBA00022592"/>
    </source>
</evidence>
<dbReference type="InterPro" id="IPR038078">
    <property type="entry name" value="PhoU-like_sf"/>
</dbReference>
<proteinExistence type="inferred from homology"/>
<dbReference type="PANTHER" id="PTHR42930">
    <property type="entry name" value="PHOSPHATE-SPECIFIC TRANSPORT SYSTEM ACCESSORY PROTEIN PHOU"/>
    <property type="match status" value="1"/>
</dbReference>
<dbReference type="FunFam" id="1.20.58.220:FF:000004">
    <property type="entry name" value="Phosphate-specific transport system accessory protein PhoU"/>
    <property type="match status" value="1"/>
</dbReference>
<dbReference type="Gene3D" id="1.20.58.220">
    <property type="entry name" value="Phosphate transport system protein phou homolog 2, domain 2"/>
    <property type="match status" value="1"/>
</dbReference>
<dbReference type="NCBIfam" id="TIGR02135">
    <property type="entry name" value="phoU_full"/>
    <property type="match status" value="1"/>
</dbReference>